<dbReference type="InterPro" id="IPR014358">
    <property type="entry name" value="Enoyl-ACP_Rdtase_NADH"/>
</dbReference>
<comment type="caution">
    <text evidence="7">The sequence shown here is derived from an EMBL/GenBank/DDBJ whole genome shotgun (WGS) entry which is preliminary data.</text>
</comment>
<dbReference type="EMBL" id="JAQIZT010000001">
    <property type="protein sequence ID" value="KAJ7009333.1"/>
    <property type="molecule type" value="Genomic_DNA"/>
</dbReference>
<dbReference type="AlphaFoldDB" id="A0AAD6RI22"/>
<evidence type="ECO:0000256" key="3">
    <source>
        <dbReference type="ARBA" id="ARBA00022832"/>
    </source>
</evidence>
<evidence type="ECO:0000313" key="7">
    <source>
        <dbReference type="EMBL" id="KAJ7009333.1"/>
    </source>
</evidence>
<dbReference type="PANTHER" id="PTHR43159">
    <property type="entry name" value="ENOYL-[ACYL-CARRIER-PROTEIN] REDUCTASE"/>
    <property type="match status" value="1"/>
</dbReference>
<evidence type="ECO:0000256" key="2">
    <source>
        <dbReference type="ARBA" id="ARBA00022516"/>
    </source>
</evidence>
<keyword evidence="5" id="KW-0443">Lipid metabolism</keyword>
<evidence type="ECO:0000256" key="6">
    <source>
        <dbReference type="ARBA" id="ARBA00023160"/>
    </source>
</evidence>
<accession>A0AAD6RI22</accession>
<protein>
    <submittedName>
        <fullName evidence="7">Uncharacterized protein</fullName>
    </submittedName>
</protein>
<proteinExistence type="predicted"/>
<gene>
    <name evidence="7" type="ORF">NC653_000100</name>
</gene>
<comment type="pathway">
    <text evidence="1">Lipid metabolism.</text>
</comment>
<name>A0AAD6RI22_9ROSI</name>
<evidence type="ECO:0000256" key="1">
    <source>
        <dbReference type="ARBA" id="ARBA00005189"/>
    </source>
</evidence>
<sequence>MSESNESKPVSGLPIDLRGCHDGSLMEITKKYIPVDAVFDNLEDVPEDVKANKRYAGSSKWTKIAGNLSNRIMAAFDILVHSLAIRGLRISADTGGSAISLHILSL</sequence>
<dbReference type="GO" id="GO:0004318">
    <property type="term" value="F:enoyl-[acyl-carrier-protein] reductase (NADH) activity"/>
    <property type="evidence" value="ECO:0007669"/>
    <property type="project" value="InterPro"/>
</dbReference>
<keyword evidence="3" id="KW-0276">Fatty acid metabolism</keyword>
<keyword evidence="4" id="KW-0560">Oxidoreductase</keyword>
<keyword evidence="2" id="KW-0444">Lipid biosynthesis</keyword>
<keyword evidence="6" id="KW-0275">Fatty acid biosynthesis</keyword>
<dbReference type="PANTHER" id="PTHR43159:SF7">
    <property type="entry name" value="ENOYL-[ACYL-CARRIER-PROTEIN] REDUCTASE [NADH] 2, CHLOROPLASTIC"/>
    <property type="match status" value="1"/>
</dbReference>
<evidence type="ECO:0000313" key="8">
    <source>
        <dbReference type="Proteomes" id="UP001164929"/>
    </source>
</evidence>
<evidence type="ECO:0000256" key="4">
    <source>
        <dbReference type="ARBA" id="ARBA00023002"/>
    </source>
</evidence>
<keyword evidence="8" id="KW-1185">Reference proteome</keyword>
<dbReference type="Proteomes" id="UP001164929">
    <property type="component" value="Chromosome 1"/>
</dbReference>
<dbReference type="GO" id="GO:0006633">
    <property type="term" value="P:fatty acid biosynthetic process"/>
    <property type="evidence" value="ECO:0007669"/>
    <property type="project" value="UniProtKB-KW"/>
</dbReference>
<evidence type="ECO:0000256" key="5">
    <source>
        <dbReference type="ARBA" id="ARBA00023098"/>
    </source>
</evidence>
<reference evidence="7 8" key="1">
    <citation type="journal article" date="2023" name="Mol. Ecol. Resour.">
        <title>Chromosome-level genome assembly of a triploid poplar Populus alba 'Berolinensis'.</title>
        <authorList>
            <person name="Chen S."/>
            <person name="Yu Y."/>
            <person name="Wang X."/>
            <person name="Wang S."/>
            <person name="Zhang T."/>
            <person name="Zhou Y."/>
            <person name="He R."/>
            <person name="Meng N."/>
            <person name="Wang Y."/>
            <person name="Liu W."/>
            <person name="Liu Z."/>
            <person name="Liu J."/>
            <person name="Guo Q."/>
            <person name="Huang H."/>
            <person name="Sederoff R.R."/>
            <person name="Wang G."/>
            <person name="Qu G."/>
            <person name="Chen S."/>
        </authorList>
    </citation>
    <scope>NUCLEOTIDE SEQUENCE [LARGE SCALE GENOMIC DNA]</scope>
    <source>
        <strain evidence="7">SC-2020</strain>
    </source>
</reference>
<organism evidence="7 8">
    <name type="scientific">Populus alba x Populus x berolinensis</name>
    <dbReference type="NCBI Taxonomy" id="444605"/>
    <lineage>
        <taxon>Eukaryota</taxon>
        <taxon>Viridiplantae</taxon>
        <taxon>Streptophyta</taxon>
        <taxon>Embryophyta</taxon>
        <taxon>Tracheophyta</taxon>
        <taxon>Spermatophyta</taxon>
        <taxon>Magnoliopsida</taxon>
        <taxon>eudicotyledons</taxon>
        <taxon>Gunneridae</taxon>
        <taxon>Pentapetalae</taxon>
        <taxon>rosids</taxon>
        <taxon>fabids</taxon>
        <taxon>Malpighiales</taxon>
        <taxon>Salicaceae</taxon>
        <taxon>Saliceae</taxon>
        <taxon>Populus</taxon>
    </lineage>
</organism>